<dbReference type="PANTHER" id="PTHR11527">
    <property type="entry name" value="HEAT-SHOCK PROTEIN 20 FAMILY MEMBER"/>
    <property type="match status" value="1"/>
</dbReference>
<feature type="domain" description="SHSP" evidence="2">
    <location>
        <begin position="32"/>
        <end position="145"/>
    </location>
</feature>
<dbReference type="EMBL" id="CAFBMX010000010">
    <property type="protein sequence ID" value="CAB4941906.1"/>
    <property type="molecule type" value="Genomic_DNA"/>
</dbReference>
<feature type="compositionally biased region" description="Basic and acidic residues" evidence="1">
    <location>
        <begin position="78"/>
        <end position="92"/>
    </location>
</feature>
<dbReference type="Pfam" id="PF00011">
    <property type="entry name" value="HSP20"/>
    <property type="match status" value="1"/>
</dbReference>
<sequence>MAGVLTRWDPMPDLSELRTRLDRMFDEFVPEGRDRRWTPAIDVERHNGDLIVRANLPGIPVEEVKVTVEDDTLTIAGEHTEEHEERDRQMVRRERRHGAFARSMALPPGVDAKRITATATDGVLEVRVPMPAGSSKGRTIEIVPQQATGEKQVEKQVEKHPEKHSQKDGK</sequence>
<reference evidence="3" key="1">
    <citation type="submission" date="2020-05" db="EMBL/GenBank/DDBJ databases">
        <authorList>
            <person name="Chiriac C."/>
            <person name="Salcher M."/>
            <person name="Ghai R."/>
            <person name="Kavagutti S V."/>
        </authorList>
    </citation>
    <scope>NUCLEOTIDE SEQUENCE</scope>
</reference>
<dbReference type="SUPFAM" id="SSF49764">
    <property type="entry name" value="HSP20-like chaperones"/>
    <property type="match status" value="1"/>
</dbReference>
<evidence type="ECO:0000313" key="3">
    <source>
        <dbReference type="EMBL" id="CAB4941906.1"/>
    </source>
</evidence>
<dbReference type="InterPro" id="IPR002068">
    <property type="entry name" value="A-crystallin/Hsp20_dom"/>
</dbReference>
<dbReference type="AlphaFoldDB" id="A0A6J7JFC1"/>
<dbReference type="Gene3D" id="2.60.40.790">
    <property type="match status" value="1"/>
</dbReference>
<gene>
    <name evidence="3" type="ORF">UFOPK3674_01891</name>
</gene>
<protein>
    <submittedName>
        <fullName evidence="3">Unannotated protein</fullName>
    </submittedName>
</protein>
<feature type="region of interest" description="Disordered" evidence="1">
    <location>
        <begin position="77"/>
        <end position="107"/>
    </location>
</feature>
<dbReference type="InterPro" id="IPR031107">
    <property type="entry name" value="Small_HSP"/>
</dbReference>
<evidence type="ECO:0000259" key="2">
    <source>
        <dbReference type="PROSITE" id="PS01031"/>
    </source>
</evidence>
<accession>A0A6J7JFC1</accession>
<feature type="compositionally biased region" description="Basic and acidic residues" evidence="1">
    <location>
        <begin position="151"/>
        <end position="170"/>
    </location>
</feature>
<organism evidence="3">
    <name type="scientific">freshwater metagenome</name>
    <dbReference type="NCBI Taxonomy" id="449393"/>
    <lineage>
        <taxon>unclassified sequences</taxon>
        <taxon>metagenomes</taxon>
        <taxon>ecological metagenomes</taxon>
    </lineage>
</organism>
<dbReference type="CDD" id="cd06464">
    <property type="entry name" value="ACD_sHsps-like"/>
    <property type="match status" value="1"/>
</dbReference>
<evidence type="ECO:0000256" key="1">
    <source>
        <dbReference type="SAM" id="MobiDB-lite"/>
    </source>
</evidence>
<dbReference type="InterPro" id="IPR008978">
    <property type="entry name" value="HSP20-like_chaperone"/>
</dbReference>
<name>A0A6J7JFC1_9ZZZZ</name>
<proteinExistence type="predicted"/>
<feature type="region of interest" description="Disordered" evidence="1">
    <location>
        <begin position="128"/>
        <end position="170"/>
    </location>
</feature>
<dbReference type="PROSITE" id="PS01031">
    <property type="entry name" value="SHSP"/>
    <property type="match status" value="1"/>
</dbReference>